<keyword evidence="3" id="KW-1185">Reference proteome</keyword>
<evidence type="ECO:0000313" key="2">
    <source>
        <dbReference type="EMBL" id="GAA3706908.1"/>
    </source>
</evidence>
<evidence type="ECO:0000313" key="3">
    <source>
        <dbReference type="Proteomes" id="UP001500523"/>
    </source>
</evidence>
<dbReference type="Pfam" id="PF13393">
    <property type="entry name" value="tRNA-synt_His"/>
    <property type="match status" value="1"/>
</dbReference>
<dbReference type="GO" id="GO:0016757">
    <property type="term" value="F:glycosyltransferase activity"/>
    <property type="evidence" value="ECO:0007669"/>
    <property type="project" value="UniProtKB-KW"/>
</dbReference>
<reference evidence="3" key="1">
    <citation type="journal article" date="2019" name="Int. J. Syst. Evol. Microbiol.">
        <title>The Global Catalogue of Microorganisms (GCM) 10K type strain sequencing project: providing services to taxonomists for standard genome sequencing and annotation.</title>
        <authorList>
            <consortium name="The Broad Institute Genomics Platform"/>
            <consortium name="The Broad Institute Genome Sequencing Center for Infectious Disease"/>
            <person name="Wu L."/>
            <person name="Ma J."/>
        </authorList>
    </citation>
    <scope>NUCLEOTIDE SEQUENCE [LARGE SCALE GENOMIC DNA]</scope>
    <source>
        <strain evidence="3">JCM 17498</strain>
    </source>
</reference>
<dbReference type="InterPro" id="IPR041715">
    <property type="entry name" value="HisRS-like_core"/>
</dbReference>
<dbReference type="PANTHER" id="PTHR43707:SF1">
    <property type="entry name" value="HISTIDINE--TRNA LIGASE, MITOCHONDRIAL-RELATED"/>
    <property type="match status" value="1"/>
</dbReference>
<comment type="caution">
    <text evidence="2">The sequence shown here is derived from an EMBL/GenBank/DDBJ whole genome shotgun (WGS) entry which is preliminary data.</text>
</comment>
<dbReference type="RefSeq" id="WP_344692790.1">
    <property type="nucleotide sequence ID" value="NZ_BAABBF010000003.1"/>
</dbReference>
<dbReference type="InterPro" id="IPR045864">
    <property type="entry name" value="aa-tRNA-synth_II/BPL/LPL"/>
</dbReference>
<keyword evidence="2" id="KW-0328">Glycosyltransferase</keyword>
<dbReference type="EMBL" id="BAABBF010000003">
    <property type="protein sequence ID" value="GAA3706908.1"/>
    <property type="molecule type" value="Genomic_DNA"/>
</dbReference>
<sequence>MTKPGLLPEGFHDRLPPHADAAAGIEARVLEAARLHGYERVDPPLAEFADELAARLKPVLSGRQGWPDEGAGALTGAVRFVDPVGQATLAIRPDLTAQVARIAATRMGHHPRPVRLSYAGSVLTLRASQLAPARERRQLGAELVGLDSIAAAREVVGVAVDALAAAGITDASIDFTLPDLVDTLAAGPLPVAADAIGALRDRLDAKDAGGVAAIASAYLPLVEAAGPFDTAMTRLRAFDRDGVLATRLDGLAAIAASLAGRVAMTLDPTERHGFEYQSWLGFSLFAGGAARELGRGGTYVIVHPDGTEEPATGFSLYADALGGAGVRHDRRRLFLPYGTPPADGAAMRADGWVTVAALEPGDTPEAQLCTHRWVAGEAQVVTASG</sequence>
<dbReference type="Gene3D" id="3.30.930.10">
    <property type="entry name" value="Bira Bifunctional Protein, Domain 2"/>
    <property type="match status" value="1"/>
</dbReference>
<dbReference type="Proteomes" id="UP001500523">
    <property type="component" value="Unassembled WGS sequence"/>
</dbReference>
<proteinExistence type="predicted"/>
<dbReference type="PIRSF" id="PIRSF001549">
    <property type="entry name" value="His-tRNA_synth"/>
    <property type="match status" value="1"/>
</dbReference>
<keyword evidence="2" id="KW-0808">Transferase</keyword>
<protein>
    <submittedName>
        <fullName evidence="2">ATP phosphoribosyltransferase regulatory subunit</fullName>
    </submittedName>
</protein>
<dbReference type="SUPFAM" id="SSF55681">
    <property type="entry name" value="Class II aaRS and biotin synthetases"/>
    <property type="match status" value="1"/>
</dbReference>
<name>A0ABP7DMR5_9SPHN</name>
<gene>
    <name evidence="2" type="ORF">GCM10022268_15450</name>
</gene>
<dbReference type="PANTHER" id="PTHR43707">
    <property type="entry name" value="HISTIDYL-TRNA SYNTHETASE"/>
    <property type="match status" value="1"/>
</dbReference>
<organism evidence="2 3">
    <name type="scientific">Sphingomonas cynarae</name>
    <dbReference type="NCBI Taxonomy" id="930197"/>
    <lineage>
        <taxon>Bacteria</taxon>
        <taxon>Pseudomonadati</taxon>
        <taxon>Pseudomonadota</taxon>
        <taxon>Alphaproteobacteria</taxon>
        <taxon>Sphingomonadales</taxon>
        <taxon>Sphingomonadaceae</taxon>
        <taxon>Sphingomonas</taxon>
    </lineage>
</organism>
<evidence type="ECO:0000259" key="1">
    <source>
        <dbReference type="Pfam" id="PF13393"/>
    </source>
</evidence>
<feature type="domain" description="Class II Histidinyl-tRNA synthetase (HisRS)-like catalytic core" evidence="1">
    <location>
        <begin position="10"/>
        <end position="321"/>
    </location>
</feature>
<dbReference type="InterPro" id="IPR004516">
    <property type="entry name" value="HisRS/HisZ"/>
</dbReference>
<accession>A0ABP7DMR5</accession>